<keyword evidence="3" id="KW-0677">Repeat</keyword>
<feature type="domain" description="C2H2-type" evidence="10">
    <location>
        <begin position="518"/>
        <end position="540"/>
    </location>
</feature>
<dbReference type="PANTHER" id="PTHR16515">
    <property type="entry name" value="PR DOMAIN ZINC FINGER PROTEIN"/>
    <property type="match status" value="1"/>
</dbReference>
<keyword evidence="6" id="KW-0238">DNA-binding</keyword>
<feature type="compositionally biased region" description="Basic and acidic residues" evidence="9">
    <location>
        <begin position="200"/>
        <end position="217"/>
    </location>
</feature>
<comment type="subcellular location">
    <subcellularLocation>
        <location evidence="1">Nucleus</location>
    </subcellularLocation>
</comment>
<feature type="domain" description="C2H2-type" evidence="10">
    <location>
        <begin position="301"/>
        <end position="329"/>
    </location>
</feature>
<keyword evidence="7" id="KW-0539">Nucleus</keyword>
<dbReference type="PROSITE" id="PS00028">
    <property type="entry name" value="ZINC_FINGER_C2H2_1"/>
    <property type="match status" value="9"/>
</dbReference>
<protein>
    <recommendedName>
        <fullName evidence="10">C2H2-type domain-containing protein</fullName>
    </recommendedName>
</protein>
<keyword evidence="2" id="KW-0479">Metal-binding</keyword>
<feature type="domain" description="C2H2-type" evidence="10">
    <location>
        <begin position="348"/>
        <end position="370"/>
    </location>
</feature>
<evidence type="ECO:0000256" key="9">
    <source>
        <dbReference type="SAM" id="MobiDB-lite"/>
    </source>
</evidence>
<evidence type="ECO:0000313" key="12">
    <source>
        <dbReference type="Proteomes" id="UP001153148"/>
    </source>
</evidence>
<dbReference type="PANTHER" id="PTHR16515:SF49">
    <property type="entry name" value="GASTRULA ZINC FINGER PROTEIN XLCGF49.1-LIKE-RELATED"/>
    <property type="match status" value="1"/>
</dbReference>
<dbReference type="Pfam" id="PF13912">
    <property type="entry name" value="zf-C2H2_6"/>
    <property type="match status" value="1"/>
</dbReference>
<evidence type="ECO:0000259" key="10">
    <source>
        <dbReference type="PROSITE" id="PS50157"/>
    </source>
</evidence>
<evidence type="ECO:0000256" key="5">
    <source>
        <dbReference type="ARBA" id="ARBA00022833"/>
    </source>
</evidence>
<dbReference type="Gene3D" id="3.30.160.60">
    <property type="entry name" value="Classic Zinc Finger"/>
    <property type="match status" value="6"/>
</dbReference>
<dbReference type="SUPFAM" id="SSF57667">
    <property type="entry name" value="beta-beta-alpha zinc fingers"/>
    <property type="match status" value="4"/>
</dbReference>
<dbReference type="InterPro" id="IPR036236">
    <property type="entry name" value="Znf_C2H2_sf"/>
</dbReference>
<evidence type="ECO:0000256" key="2">
    <source>
        <dbReference type="ARBA" id="ARBA00022723"/>
    </source>
</evidence>
<organism evidence="11 12">
    <name type="scientific">Timema podura</name>
    <name type="common">Walking stick</name>
    <dbReference type="NCBI Taxonomy" id="61482"/>
    <lineage>
        <taxon>Eukaryota</taxon>
        <taxon>Metazoa</taxon>
        <taxon>Ecdysozoa</taxon>
        <taxon>Arthropoda</taxon>
        <taxon>Hexapoda</taxon>
        <taxon>Insecta</taxon>
        <taxon>Pterygota</taxon>
        <taxon>Neoptera</taxon>
        <taxon>Polyneoptera</taxon>
        <taxon>Phasmatodea</taxon>
        <taxon>Timematodea</taxon>
        <taxon>Timematoidea</taxon>
        <taxon>Timematidae</taxon>
        <taxon>Timema</taxon>
    </lineage>
</organism>
<gene>
    <name evidence="11" type="ORF">TPAB3V08_LOCUS4259</name>
</gene>
<dbReference type="InterPro" id="IPR050331">
    <property type="entry name" value="Zinc_finger"/>
</dbReference>
<dbReference type="InterPro" id="IPR013087">
    <property type="entry name" value="Znf_C2H2_type"/>
</dbReference>
<name>A0ABN7NR12_TIMPD</name>
<feature type="domain" description="C2H2-type" evidence="10">
    <location>
        <begin position="462"/>
        <end position="489"/>
    </location>
</feature>
<evidence type="ECO:0000256" key="1">
    <source>
        <dbReference type="ARBA" id="ARBA00004123"/>
    </source>
</evidence>
<feature type="domain" description="C2H2-type" evidence="10">
    <location>
        <begin position="405"/>
        <end position="432"/>
    </location>
</feature>
<dbReference type="Proteomes" id="UP001153148">
    <property type="component" value="Unassembled WGS sequence"/>
</dbReference>
<keyword evidence="12" id="KW-1185">Reference proteome</keyword>
<proteinExistence type="predicted"/>
<evidence type="ECO:0000256" key="4">
    <source>
        <dbReference type="ARBA" id="ARBA00022771"/>
    </source>
</evidence>
<keyword evidence="5" id="KW-0862">Zinc</keyword>
<dbReference type="Pfam" id="PF00096">
    <property type="entry name" value="zf-C2H2"/>
    <property type="match status" value="6"/>
</dbReference>
<sequence length="540" mass="62224">MPTAIPGEVWRPTSTKKVQHLGLGEVWFHRDQEDEVCYSDQEDEVCYSDQEDEVEKTKKVDVSLNDQENEVVETQEVDAPFSYQQDEMNETQEVDVCYSDQEDELKKTKKVEVCFNDQEVEVNKAQKVDESFHDPSLNKYPCSTCKNVFPTQYSFRKHNKSCIRCVCVHCGDEFWTKSTLSRHMALHTKDEGDNLTQKAGRGDNHSTQKTGEGENHSNKKAHKISKSVSSRPIYIKESNRKEINGKFGMHPDTRKEKILDLSPDAHSSKKIHKCSWCGNLFSTRYNLSRHRTFCKEAPKYLVCVFCGNTFLNKTLLSKHRAEVHPDEVRTLEKSVEKAKITVNNSTSYFCKYCGQTFSLPRNFAEHLNAHVIAGIYACSGCEKRFRTQQLLTFHINTVHKKIKSYTCEICAMTFTHSDSLNAHINTHRSKSFYSCDKCDRTYKHLRSLSSHKRTHAKDHPKAVCVHCNKSFMNKQHLEIHMLTHVGSKVNTCNSCGKTLGYKSSLKKHHRQVHLNPDFFCDICGCGFKNKRHLIGHLNKH</sequence>
<keyword evidence="4 8" id="KW-0863">Zinc-finger</keyword>
<reference evidence="11" key="1">
    <citation type="submission" date="2021-03" db="EMBL/GenBank/DDBJ databases">
        <authorList>
            <person name="Tran Van P."/>
        </authorList>
    </citation>
    <scope>NUCLEOTIDE SEQUENCE</scope>
</reference>
<feature type="domain" description="C2H2-type" evidence="10">
    <location>
        <begin position="376"/>
        <end position="404"/>
    </location>
</feature>
<evidence type="ECO:0000313" key="11">
    <source>
        <dbReference type="EMBL" id="CAG2057280.1"/>
    </source>
</evidence>
<evidence type="ECO:0000256" key="7">
    <source>
        <dbReference type="ARBA" id="ARBA00023242"/>
    </source>
</evidence>
<accession>A0ABN7NR12</accession>
<evidence type="ECO:0000256" key="6">
    <source>
        <dbReference type="ARBA" id="ARBA00023125"/>
    </source>
</evidence>
<feature type="domain" description="C2H2-type" evidence="10">
    <location>
        <begin position="490"/>
        <end position="518"/>
    </location>
</feature>
<feature type="domain" description="C2H2-type" evidence="10">
    <location>
        <begin position="433"/>
        <end position="460"/>
    </location>
</feature>
<comment type="caution">
    <text evidence="11">The sequence shown here is derived from an EMBL/GenBank/DDBJ whole genome shotgun (WGS) entry which is preliminary data.</text>
</comment>
<dbReference type="SMART" id="SM00355">
    <property type="entry name" value="ZnF_C2H2"/>
    <property type="match status" value="11"/>
</dbReference>
<feature type="region of interest" description="Disordered" evidence="9">
    <location>
        <begin position="190"/>
        <end position="231"/>
    </location>
</feature>
<feature type="domain" description="C2H2-type" evidence="10">
    <location>
        <begin position="163"/>
        <end position="192"/>
    </location>
</feature>
<evidence type="ECO:0000256" key="8">
    <source>
        <dbReference type="PROSITE-ProRule" id="PRU00042"/>
    </source>
</evidence>
<evidence type="ECO:0000256" key="3">
    <source>
        <dbReference type="ARBA" id="ARBA00022737"/>
    </source>
</evidence>
<dbReference type="PROSITE" id="PS50157">
    <property type="entry name" value="ZINC_FINGER_C2H2_2"/>
    <property type="match status" value="9"/>
</dbReference>
<dbReference type="EMBL" id="CAJPIN010005142">
    <property type="protein sequence ID" value="CAG2057280.1"/>
    <property type="molecule type" value="Genomic_DNA"/>
</dbReference>